<gene>
    <name evidence="2" type="ORF">CC78DRAFT_473456</name>
</gene>
<feature type="domain" description="Heterokaryon incompatibility" evidence="1">
    <location>
        <begin position="45"/>
        <end position="149"/>
    </location>
</feature>
<evidence type="ECO:0000313" key="3">
    <source>
        <dbReference type="Proteomes" id="UP000800093"/>
    </source>
</evidence>
<protein>
    <submittedName>
        <fullName evidence="2">HET-domain-containing protein</fullName>
    </submittedName>
</protein>
<reference evidence="3" key="1">
    <citation type="journal article" date="2020" name="Stud. Mycol.">
        <title>101 Dothideomycetes genomes: A test case for predicting lifestyles and emergence of pathogens.</title>
        <authorList>
            <person name="Haridas S."/>
            <person name="Albert R."/>
            <person name="Binder M."/>
            <person name="Bloem J."/>
            <person name="LaButti K."/>
            <person name="Salamov A."/>
            <person name="Andreopoulos B."/>
            <person name="Baker S."/>
            <person name="Barry K."/>
            <person name="Bills G."/>
            <person name="Bluhm B."/>
            <person name="Cannon C."/>
            <person name="Castanera R."/>
            <person name="Culley D."/>
            <person name="Daum C."/>
            <person name="Ezra D."/>
            <person name="Gonzalez J."/>
            <person name="Henrissat B."/>
            <person name="Kuo A."/>
            <person name="Liang C."/>
            <person name="Lipzen A."/>
            <person name="Lutzoni F."/>
            <person name="Magnuson J."/>
            <person name="Mondo S."/>
            <person name="Nolan M."/>
            <person name="Ohm R."/>
            <person name="Pangilinan J."/>
            <person name="Park H.-J."/>
            <person name="Ramirez L."/>
            <person name="Alfaro M."/>
            <person name="Sun H."/>
            <person name="Tritt A."/>
            <person name="Yoshinaga Y."/>
            <person name="Zwiers L.-H."/>
            <person name="Turgeon B."/>
            <person name="Goodwin S."/>
            <person name="Spatafora J."/>
            <person name="Crous P."/>
            <person name="Grigoriev I."/>
        </authorList>
    </citation>
    <scope>NUCLEOTIDE SEQUENCE [LARGE SCALE GENOMIC DNA]</scope>
    <source>
        <strain evidence="3">CBS 304.66</strain>
    </source>
</reference>
<keyword evidence="3" id="KW-1185">Reference proteome</keyword>
<evidence type="ECO:0000259" key="1">
    <source>
        <dbReference type="Pfam" id="PF06985"/>
    </source>
</evidence>
<accession>A0A9P4N074</accession>
<dbReference type="InterPro" id="IPR052895">
    <property type="entry name" value="HetReg/Transcr_Mod"/>
</dbReference>
<feature type="non-terminal residue" evidence="2">
    <location>
        <position position="149"/>
    </location>
</feature>
<dbReference type="Pfam" id="PF06985">
    <property type="entry name" value="HET"/>
    <property type="match status" value="1"/>
</dbReference>
<dbReference type="OrthoDB" id="3553147at2759"/>
<dbReference type="InterPro" id="IPR010730">
    <property type="entry name" value="HET"/>
</dbReference>
<comment type="caution">
    <text evidence="2">The sequence shown here is derived from an EMBL/GenBank/DDBJ whole genome shotgun (WGS) entry which is preliminary data.</text>
</comment>
<dbReference type="AlphaFoldDB" id="A0A9P4N074"/>
<dbReference type="Proteomes" id="UP000800093">
    <property type="component" value="Unassembled WGS sequence"/>
</dbReference>
<sequence length="149" mass="16596">MSSIYEALHEGRREIRLLQFDDVPDNGGISLLLENHSLVEPGLSFQALSYTWVTDAEAQAKANSNEKIDVDSKLISVNGIDFAVASNLFAALPHIRHMICNSPDEPKFFWVDAISINQEDDKEKASQVGMMGDIYRAASKVIIWLGEED</sequence>
<dbReference type="PANTHER" id="PTHR24148">
    <property type="entry name" value="ANKYRIN REPEAT DOMAIN-CONTAINING PROTEIN 39 HOMOLOG-RELATED"/>
    <property type="match status" value="1"/>
</dbReference>
<dbReference type="EMBL" id="ML986687">
    <property type="protein sequence ID" value="KAF2260203.1"/>
    <property type="molecule type" value="Genomic_DNA"/>
</dbReference>
<name>A0A9P4N074_9PLEO</name>
<proteinExistence type="predicted"/>
<organism evidence="2 3">
    <name type="scientific">Lojkania enalia</name>
    <dbReference type="NCBI Taxonomy" id="147567"/>
    <lineage>
        <taxon>Eukaryota</taxon>
        <taxon>Fungi</taxon>
        <taxon>Dikarya</taxon>
        <taxon>Ascomycota</taxon>
        <taxon>Pezizomycotina</taxon>
        <taxon>Dothideomycetes</taxon>
        <taxon>Pleosporomycetidae</taxon>
        <taxon>Pleosporales</taxon>
        <taxon>Pleosporales incertae sedis</taxon>
        <taxon>Lojkania</taxon>
    </lineage>
</organism>
<evidence type="ECO:0000313" key="2">
    <source>
        <dbReference type="EMBL" id="KAF2260203.1"/>
    </source>
</evidence>
<dbReference type="PANTHER" id="PTHR24148:SF64">
    <property type="entry name" value="HETEROKARYON INCOMPATIBILITY DOMAIN-CONTAINING PROTEIN"/>
    <property type="match status" value="1"/>
</dbReference>